<accession>A0A2P2PBZ8</accession>
<evidence type="ECO:0000313" key="1">
    <source>
        <dbReference type="EMBL" id="MBX52282.1"/>
    </source>
</evidence>
<dbReference type="EMBL" id="GGEC01071798">
    <property type="protein sequence ID" value="MBX52282.1"/>
    <property type="molecule type" value="Transcribed_RNA"/>
</dbReference>
<organism evidence="1">
    <name type="scientific">Rhizophora mucronata</name>
    <name type="common">Asiatic mangrove</name>
    <dbReference type="NCBI Taxonomy" id="61149"/>
    <lineage>
        <taxon>Eukaryota</taxon>
        <taxon>Viridiplantae</taxon>
        <taxon>Streptophyta</taxon>
        <taxon>Embryophyta</taxon>
        <taxon>Tracheophyta</taxon>
        <taxon>Spermatophyta</taxon>
        <taxon>Magnoliopsida</taxon>
        <taxon>eudicotyledons</taxon>
        <taxon>Gunneridae</taxon>
        <taxon>Pentapetalae</taxon>
        <taxon>rosids</taxon>
        <taxon>fabids</taxon>
        <taxon>Malpighiales</taxon>
        <taxon>Rhizophoraceae</taxon>
        <taxon>Rhizophora</taxon>
    </lineage>
</organism>
<name>A0A2P2PBZ8_RHIMU</name>
<sequence length="24" mass="2932">MHCPIHKNKVQIIKWTDMPHKMQS</sequence>
<dbReference type="AlphaFoldDB" id="A0A2P2PBZ8"/>
<reference evidence="1" key="1">
    <citation type="submission" date="2018-02" db="EMBL/GenBank/DDBJ databases">
        <title>Rhizophora mucronata_Transcriptome.</title>
        <authorList>
            <person name="Meera S.P."/>
            <person name="Sreeshan A."/>
            <person name="Augustine A."/>
        </authorList>
    </citation>
    <scope>NUCLEOTIDE SEQUENCE</scope>
    <source>
        <tissue evidence="1">Leaf</tissue>
    </source>
</reference>
<proteinExistence type="predicted"/>
<protein>
    <submittedName>
        <fullName evidence="1">Uncharacterized protein</fullName>
    </submittedName>
</protein>